<name>A0A0F8VZW1_9ZZZZ</name>
<gene>
    <name evidence="1" type="ORF">LCGC14_3130530</name>
</gene>
<comment type="caution">
    <text evidence="1">The sequence shown here is derived from an EMBL/GenBank/DDBJ whole genome shotgun (WGS) entry which is preliminary data.</text>
</comment>
<organism evidence="1">
    <name type="scientific">marine sediment metagenome</name>
    <dbReference type="NCBI Taxonomy" id="412755"/>
    <lineage>
        <taxon>unclassified sequences</taxon>
        <taxon>metagenomes</taxon>
        <taxon>ecological metagenomes</taxon>
    </lineage>
</organism>
<reference evidence="1" key="1">
    <citation type="journal article" date="2015" name="Nature">
        <title>Complex archaea that bridge the gap between prokaryotes and eukaryotes.</title>
        <authorList>
            <person name="Spang A."/>
            <person name="Saw J.H."/>
            <person name="Jorgensen S.L."/>
            <person name="Zaremba-Niedzwiedzka K."/>
            <person name="Martijn J."/>
            <person name="Lind A.E."/>
            <person name="van Eijk R."/>
            <person name="Schleper C."/>
            <person name="Guy L."/>
            <person name="Ettema T.J."/>
        </authorList>
    </citation>
    <scope>NUCLEOTIDE SEQUENCE</scope>
</reference>
<sequence>MTTDPVWAGIYRLMCRAELDSLTEDPESLLREAGKVMNIAVELIEMVQSWRGMKIQLEEEESGLAVVVVEHSGNRLSSPREVKMIFRLGNLSSAMLAVWEVMES</sequence>
<dbReference type="AlphaFoldDB" id="A0A0F8VZW1"/>
<accession>A0A0F8VZW1</accession>
<proteinExistence type="predicted"/>
<evidence type="ECO:0000313" key="1">
    <source>
        <dbReference type="EMBL" id="KKK49888.1"/>
    </source>
</evidence>
<dbReference type="EMBL" id="LAZR01068307">
    <property type="protein sequence ID" value="KKK49888.1"/>
    <property type="molecule type" value="Genomic_DNA"/>
</dbReference>
<protein>
    <submittedName>
        <fullName evidence="1">Uncharacterized protein</fullName>
    </submittedName>
</protein>